<sequence length="473" mass="51007">MTDAVVVGAGPNGLAAAVTLALHKVAVTVYEADDTIGGGARTTERTIPGLLHDDCSAVHPMGAASPFFRSLDLATYGLEWCRPEIDLAHPLDNAVAGVFTRSITETADRLGPDGPSWRRLFTPLTERFDELADEVLRPIAHLPQHPITLARFGSGALTPAAMTARRWRTQQARALFGGVAAHAYYPLTRPTTSAVGLLMLAAGHRYGWPVARGGSRSITDALAAILRAHGGRIETGRRVRWLGELPRTDVTMLDLSPAGVIELAGNRLPPRVARAYRRYRYGPAAFKLDLAVEGGIPWRDDACRRAGTVHLGGTFGEIATTERDLHRGRMPERPFVLIGQQYLADPSRSAGSVHPVWAYAHVPHGYTGDATEAILRQIERFAPRTRERIVDSFSRSAVEMPAYNPNYVGGDIASGANDPLQILFRPRIALDPYTTGIPGVYICSASTPPGGGVHGMGGYNAARAALRRLERTG</sequence>
<keyword evidence="2" id="KW-1185">Reference proteome</keyword>
<dbReference type="AlphaFoldDB" id="A0A3S3ACQ1"/>
<dbReference type="OrthoDB" id="833207at2"/>
<reference evidence="1 2" key="1">
    <citation type="submission" date="2018-11" db="EMBL/GenBank/DDBJ databases">
        <title>Rhodococcus spongicola sp. nov. and Rhodococcus xishaensis sp. nov. from marine sponges.</title>
        <authorList>
            <person name="Li L."/>
            <person name="Lin H.W."/>
        </authorList>
    </citation>
    <scope>NUCLEOTIDE SEQUENCE [LARGE SCALE GENOMIC DNA]</scope>
    <source>
        <strain evidence="1 2">LHW51113</strain>
    </source>
</reference>
<comment type="caution">
    <text evidence="1">The sequence shown here is derived from an EMBL/GenBank/DDBJ whole genome shotgun (WGS) entry which is preliminary data.</text>
</comment>
<organism evidence="1 2">
    <name type="scientific">Rhodococcus xishaensis</name>
    <dbReference type="NCBI Taxonomy" id="2487364"/>
    <lineage>
        <taxon>Bacteria</taxon>
        <taxon>Bacillati</taxon>
        <taxon>Actinomycetota</taxon>
        <taxon>Actinomycetes</taxon>
        <taxon>Mycobacteriales</taxon>
        <taxon>Nocardiaceae</taxon>
        <taxon>Rhodococcus</taxon>
    </lineage>
</organism>
<gene>
    <name evidence="1" type="ORF">EGT50_13890</name>
</gene>
<dbReference type="PANTHER" id="PTHR10668">
    <property type="entry name" value="PHYTOENE DEHYDROGENASE"/>
    <property type="match status" value="1"/>
</dbReference>
<dbReference type="SUPFAM" id="SSF51905">
    <property type="entry name" value="FAD/NAD(P)-binding domain"/>
    <property type="match status" value="1"/>
</dbReference>
<proteinExistence type="predicted"/>
<protein>
    <submittedName>
        <fullName evidence="1">NAD(P)/FAD-dependent oxidoreductase</fullName>
    </submittedName>
</protein>
<dbReference type="Proteomes" id="UP000283479">
    <property type="component" value="Unassembled WGS sequence"/>
</dbReference>
<dbReference type="PANTHER" id="PTHR10668:SF105">
    <property type="entry name" value="DEHYDROGENASE-RELATED"/>
    <property type="match status" value="1"/>
</dbReference>
<dbReference type="RefSeq" id="WP_127955209.1">
    <property type="nucleotide sequence ID" value="NZ_RKLO01000005.1"/>
</dbReference>
<evidence type="ECO:0000313" key="2">
    <source>
        <dbReference type="Proteomes" id="UP000283479"/>
    </source>
</evidence>
<dbReference type="Gene3D" id="3.50.50.60">
    <property type="entry name" value="FAD/NAD(P)-binding domain"/>
    <property type="match status" value="2"/>
</dbReference>
<accession>A0A3S3ACQ1</accession>
<dbReference type="InterPro" id="IPR036188">
    <property type="entry name" value="FAD/NAD-bd_sf"/>
</dbReference>
<evidence type="ECO:0000313" key="1">
    <source>
        <dbReference type="EMBL" id="RVW01437.1"/>
    </source>
</evidence>
<dbReference type="EMBL" id="RKLO01000005">
    <property type="protein sequence ID" value="RVW01437.1"/>
    <property type="molecule type" value="Genomic_DNA"/>
</dbReference>
<name>A0A3S3ACQ1_9NOCA</name>
<dbReference type="Pfam" id="PF13450">
    <property type="entry name" value="NAD_binding_8"/>
    <property type="match status" value="1"/>
</dbReference>